<dbReference type="SMART" id="SM00487">
    <property type="entry name" value="DEXDc"/>
    <property type="match status" value="1"/>
</dbReference>
<evidence type="ECO:0000256" key="2">
    <source>
        <dbReference type="ARBA" id="ARBA00022806"/>
    </source>
</evidence>
<dbReference type="Pfam" id="PF00176">
    <property type="entry name" value="SNF2-rel_dom"/>
    <property type="match status" value="1"/>
</dbReference>
<keyword evidence="2 6" id="KW-0067">ATP-binding</keyword>
<evidence type="ECO:0000259" key="5">
    <source>
        <dbReference type="PROSITE" id="PS51194"/>
    </source>
</evidence>
<dbReference type="Gene3D" id="3.40.50.10810">
    <property type="entry name" value="Tandem AAA-ATPase domain"/>
    <property type="match status" value="1"/>
</dbReference>
<keyword evidence="7" id="KW-1185">Reference proteome</keyword>
<dbReference type="InterPro" id="IPR027417">
    <property type="entry name" value="P-loop_NTPase"/>
</dbReference>
<dbReference type="InterPro" id="IPR001650">
    <property type="entry name" value="Helicase_C-like"/>
</dbReference>
<dbReference type="Proteomes" id="UP000466130">
    <property type="component" value="Unassembled WGS sequence"/>
</dbReference>
<feature type="region of interest" description="Disordered" evidence="3">
    <location>
        <begin position="1242"/>
        <end position="1261"/>
    </location>
</feature>
<evidence type="ECO:0000259" key="4">
    <source>
        <dbReference type="PROSITE" id="PS51192"/>
    </source>
</evidence>
<dbReference type="InterPro" id="IPR038718">
    <property type="entry name" value="SNF2-like_sf"/>
</dbReference>
<evidence type="ECO:0000313" key="6">
    <source>
        <dbReference type="EMBL" id="KAE8437992.1"/>
    </source>
</evidence>
<dbReference type="CDD" id="cd18793">
    <property type="entry name" value="SF2_C_SNF"/>
    <property type="match status" value="1"/>
</dbReference>
<dbReference type="Pfam" id="PF00271">
    <property type="entry name" value="Helicase_C"/>
    <property type="match status" value="1"/>
</dbReference>
<keyword evidence="2 6" id="KW-0347">Helicase</keyword>
<dbReference type="PANTHER" id="PTHR10799">
    <property type="entry name" value="SNF2/RAD54 HELICASE FAMILY"/>
    <property type="match status" value="1"/>
</dbReference>
<dbReference type="InterPro" id="IPR014001">
    <property type="entry name" value="Helicase_ATP-bd"/>
</dbReference>
<evidence type="ECO:0000256" key="3">
    <source>
        <dbReference type="SAM" id="MobiDB-lite"/>
    </source>
</evidence>
<feature type="domain" description="Helicase ATP-binding" evidence="4">
    <location>
        <begin position="311"/>
        <end position="497"/>
    </location>
</feature>
<gene>
    <name evidence="6" type="ORF">F1978_11105</name>
</gene>
<keyword evidence="1" id="KW-0378">Hydrolase</keyword>
<name>A0ABQ6X8V2_9GAMM</name>
<dbReference type="PROSITE" id="PS51194">
    <property type="entry name" value="HELICASE_CTER"/>
    <property type="match status" value="1"/>
</dbReference>
<evidence type="ECO:0000313" key="7">
    <source>
        <dbReference type="Proteomes" id="UP000466130"/>
    </source>
</evidence>
<feature type="domain" description="Helicase C-terminal" evidence="5">
    <location>
        <begin position="754"/>
        <end position="933"/>
    </location>
</feature>
<accession>A0ABQ6X8V2</accession>
<organism evidence="6 7">
    <name type="scientific">Vreelandella piezotolerans</name>
    <dbReference type="NCBI Taxonomy" id="2609667"/>
    <lineage>
        <taxon>Bacteria</taxon>
        <taxon>Pseudomonadati</taxon>
        <taxon>Pseudomonadota</taxon>
        <taxon>Gammaproteobacteria</taxon>
        <taxon>Oceanospirillales</taxon>
        <taxon>Halomonadaceae</taxon>
        <taxon>Vreelandella</taxon>
    </lineage>
</organism>
<evidence type="ECO:0000256" key="1">
    <source>
        <dbReference type="ARBA" id="ARBA00022801"/>
    </source>
</evidence>
<dbReference type="PROSITE" id="PS51192">
    <property type="entry name" value="HELICASE_ATP_BIND_1"/>
    <property type="match status" value="1"/>
</dbReference>
<dbReference type="Gene3D" id="3.40.50.300">
    <property type="entry name" value="P-loop containing nucleotide triphosphate hydrolases"/>
    <property type="match status" value="1"/>
</dbReference>
<dbReference type="InterPro" id="IPR049730">
    <property type="entry name" value="SNF2/RAD54-like_C"/>
</dbReference>
<dbReference type="InterPro" id="IPR000330">
    <property type="entry name" value="SNF2_N"/>
</dbReference>
<reference evidence="6 7" key="1">
    <citation type="submission" date="2019-09" db="EMBL/GenBank/DDBJ databases">
        <title>The Halomonas whole genome shotgun (WGS).</title>
        <authorList>
            <person name="Xie Z."/>
        </authorList>
    </citation>
    <scope>NUCLEOTIDE SEQUENCE [LARGE SCALE GENOMIC DNA]</scope>
    <source>
        <strain evidence="6 7">NBT06E8</strain>
    </source>
</reference>
<dbReference type="EMBL" id="VWRT01000011">
    <property type="protein sequence ID" value="KAE8437992.1"/>
    <property type="molecule type" value="Genomic_DNA"/>
</dbReference>
<protein>
    <submittedName>
        <fullName evidence="6">Helicase</fullName>
    </submittedName>
</protein>
<dbReference type="GO" id="GO:0004386">
    <property type="term" value="F:helicase activity"/>
    <property type="evidence" value="ECO:0007669"/>
    <property type="project" value="UniProtKB-KW"/>
</dbReference>
<keyword evidence="2 6" id="KW-0547">Nucleotide-binding</keyword>
<sequence length="1261" mass="144019">MPGMALRDYSWEPSYATSDLRDDGVTVDILHDFYIPALMRATHYDRVAGYFTSSSLAAASQGFSRFVEQGGKARFVVGMQLNPDDAEAILQGDQERASQVMLAELESVQAWPEATRHGVELLAWMVANGHLSIRVGLRVHTKNGTPQPLEFSQDGYLHEKWAILGDGQDEIFIAGSLNESMTALAINAENIMVHPSWEPWGQAVIPKKRRNFEALWSGKHPAIKTFSLPEAVKAKLVNIAHHARGLYEIDGTRCQSSKHEVREQDDIKPNMVDRARFAFIRLAPLLPGGEQVAIETTPIEPWPHQRFVANRLLETYPCNHLLCDEVGLGKTIEAGLAFRALWLSGQATSIRVFAPASLTQQWLMEMADKFYLPFVRRTTRRGSFEKIDQISGELMVSEGQMFDAPLEVISTGLLINRRGGRILASMPDTDLVLVDEAHKARRQSPDNRAITPRFNKLYQELESSLYAKSRTLLLATATPMQLNRVEAFDLLKLMPSAGAVQFSEDLSEIFYQIRERLLNNESISDHECEWLRRYLFNVKAASPAQWQFVYYHVLDMFGQMELDNFMEQWMVPMNWDHVQPALSLLAPLGRSMLRHTRSLLRTYQREGLLNANLAWREVDPIIIPLHHVEREVYDQLQDYCTELASHIAANMEDGKQRAAIGFYLSFLRLRYASSFHALRCSLERRLDKIQLTLEHHAHHLVNDNLERDELDELGDEDVEGLVLKHRTESDLTWEQGAVAELLATMVKLPHTPLKMATLLEHIDKRRVPGSDRVRQVVLFTRYADTLDFIHRDLCRRLPNCPIGTFSGAGGTLRHAGESRPESLDRTTIKQRFVAGNIDILLCTDAAAEGLNLQSADLLINFDLPWNPMMLEQRIGRIDRIGQHHEQIRVFNYLYQGSVEEVVYSRLVERFQEALTVSGELQFSLLPIQPEDFEDYAKSDGEEGKINEEELIRRAHQHAKRIKERQQLTEFKAEAQKDAYELLEAERRLQPLPINLDAIWQAISKSQYLKALGGKLESFPQGDAFTVVDVPGVPKDVLLTTSRQLFEHGLPQNDYRHLHFATYGDPVFEQLLAYMTMPFEGVKEAWENRQALSGLMIANRKVAAWEELLNAEGIEHEEEILTLVPRNRVKKPPQSDQLGRHQRVMLDSAAASLAAQKLRPNADTIANQISEITRFTQDVRQRHGKRVYLHFDSPDRNTMLALADKLLWPVARRDLGIKVDADPLMLDALQEIIHRQLGDMKKHNRTRDEVTRRLKERAENYL</sequence>
<dbReference type="CDD" id="cd09179">
    <property type="entry name" value="PLDc_N_DEXD_a"/>
    <property type="match status" value="1"/>
</dbReference>
<comment type="caution">
    <text evidence="6">The sequence shown here is derived from an EMBL/GenBank/DDBJ whole genome shotgun (WGS) entry which is preliminary data.</text>
</comment>
<proteinExistence type="predicted"/>
<dbReference type="SUPFAM" id="SSF52540">
    <property type="entry name" value="P-loop containing nucleoside triphosphate hydrolases"/>
    <property type="match status" value="2"/>
</dbReference>
<dbReference type="SMART" id="SM00490">
    <property type="entry name" value="HELICc"/>
    <property type="match status" value="1"/>
</dbReference>